<dbReference type="SUPFAM" id="SSF54427">
    <property type="entry name" value="NTF2-like"/>
    <property type="match status" value="1"/>
</dbReference>
<dbReference type="InterPro" id="IPR009959">
    <property type="entry name" value="Cyclase_SnoaL-like"/>
</dbReference>
<feature type="signal peptide" evidence="1">
    <location>
        <begin position="1"/>
        <end position="19"/>
    </location>
</feature>
<dbReference type="EMBL" id="MUKV01000018">
    <property type="protein sequence ID" value="OQS37629.1"/>
    <property type="molecule type" value="Genomic_DNA"/>
</dbReference>
<dbReference type="AlphaFoldDB" id="A0A1W0CSB7"/>
<evidence type="ECO:0008006" key="4">
    <source>
        <dbReference type="Google" id="ProtNLM"/>
    </source>
</evidence>
<dbReference type="Pfam" id="PF07366">
    <property type="entry name" value="SnoaL"/>
    <property type="match status" value="1"/>
</dbReference>
<evidence type="ECO:0000313" key="3">
    <source>
        <dbReference type="Proteomes" id="UP000192721"/>
    </source>
</evidence>
<organism evidence="2 3">
    <name type="scientific">Chromobacterium haemolyticum</name>
    <dbReference type="NCBI Taxonomy" id="394935"/>
    <lineage>
        <taxon>Bacteria</taxon>
        <taxon>Pseudomonadati</taxon>
        <taxon>Pseudomonadota</taxon>
        <taxon>Betaproteobacteria</taxon>
        <taxon>Neisseriales</taxon>
        <taxon>Chromobacteriaceae</taxon>
        <taxon>Chromobacterium</taxon>
    </lineage>
</organism>
<evidence type="ECO:0000313" key="2">
    <source>
        <dbReference type="EMBL" id="OQS37629.1"/>
    </source>
</evidence>
<dbReference type="PANTHER" id="PTHR38436:SF1">
    <property type="entry name" value="ESTER CYCLASE"/>
    <property type="match status" value="1"/>
</dbReference>
<dbReference type="PANTHER" id="PTHR38436">
    <property type="entry name" value="POLYKETIDE CYCLASE SNOAL-LIKE DOMAIN"/>
    <property type="match status" value="1"/>
</dbReference>
<accession>A0A1W0CSB7</accession>
<gene>
    <name evidence="2" type="ORF">B0T45_13995</name>
</gene>
<protein>
    <recommendedName>
        <fullName evidence="4">Polyketide cyclase</fullName>
    </recommendedName>
</protein>
<dbReference type="Proteomes" id="UP000192721">
    <property type="component" value="Unassembled WGS sequence"/>
</dbReference>
<dbReference type="Gene3D" id="3.10.450.50">
    <property type="match status" value="1"/>
</dbReference>
<dbReference type="GO" id="GO:0030638">
    <property type="term" value="P:polyketide metabolic process"/>
    <property type="evidence" value="ECO:0007669"/>
    <property type="project" value="InterPro"/>
</dbReference>
<keyword evidence="1" id="KW-0732">Signal</keyword>
<proteinExistence type="predicted"/>
<sequence length="159" mass="17802">MKPHWMISGLAALSFSLSAALSYSTPLVAPAVAMQRASSNKQLVVDFYNQFFNQHDLSAADRYIGDRYIQHNPSVKDGKQAFVDTFADRFKQAPERRSTIIRAIAEDDLVVLHVHSVNDAKDRGRALVDIFRVENNKIVEHWDVIQPVPDASASGNSMF</sequence>
<comment type="caution">
    <text evidence="2">The sequence shown here is derived from an EMBL/GenBank/DDBJ whole genome shotgun (WGS) entry which is preliminary data.</text>
</comment>
<name>A0A1W0CSB7_9NEIS</name>
<feature type="chain" id="PRO_5013048641" description="Polyketide cyclase" evidence="1">
    <location>
        <begin position="20"/>
        <end position="159"/>
    </location>
</feature>
<evidence type="ECO:0000256" key="1">
    <source>
        <dbReference type="SAM" id="SignalP"/>
    </source>
</evidence>
<dbReference type="RefSeq" id="WP_081555906.1">
    <property type="nucleotide sequence ID" value="NZ_JBBIGS010000036.1"/>
</dbReference>
<dbReference type="InterPro" id="IPR032710">
    <property type="entry name" value="NTF2-like_dom_sf"/>
</dbReference>
<reference evidence="2 3" key="1">
    <citation type="submission" date="2017-02" db="EMBL/GenBank/DDBJ databases">
        <title>Chromobacterium haemolyticum H5244.</title>
        <authorList>
            <person name="Gulvik C.A."/>
        </authorList>
    </citation>
    <scope>NUCLEOTIDE SEQUENCE [LARGE SCALE GENOMIC DNA]</scope>
    <source>
        <strain evidence="2 3">H5244</strain>
    </source>
</reference>